<protein>
    <submittedName>
        <fullName evidence="1">Uncharacterized protein</fullName>
    </submittedName>
</protein>
<dbReference type="Proteomes" id="UP000242791">
    <property type="component" value="Unassembled WGS sequence"/>
</dbReference>
<dbReference type="AlphaFoldDB" id="A0A1J9P834"/>
<name>A0A1J9P834_9EURO</name>
<comment type="caution">
    <text evidence="1">The sequence shown here is derived from an EMBL/GenBank/DDBJ whole genome shotgun (WGS) entry which is preliminary data.</text>
</comment>
<organism evidence="1 2">
    <name type="scientific">Blastomyces percursus</name>
    <dbReference type="NCBI Taxonomy" id="1658174"/>
    <lineage>
        <taxon>Eukaryota</taxon>
        <taxon>Fungi</taxon>
        <taxon>Dikarya</taxon>
        <taxon>Ascomycota</taxon>
        <taxon>Pezizomycotina</taxon>
        <taxon>Eurotiomycetes</taxon>
        <taxon>Eurotiomycetidae</taxon>
        <taxon>Onygenales</taxon>
        <taxon>Ajellomycetaceae</taxon>
        <taxon>Blastomyces</taxon>
    </lineage>
</organism>
<accession>A0A1J9P834</accession>
<sequence>MGLATSPGLGDFGEIAVEIYAGGEGGLSTSRRILLHHPRNWNGDIEAGPAAAETSLEGL</sequence>
<reference evidence="1 2" key="1">
    <citation type="submission" date="2015-08" db="EMBL/GenBank/DDBJ databases">
        <title>Emmonsia species relationships and genome sequence.</title>
        <authorList>
            <person name="Cuomo C.A."/>
            <person name="Schwartz I.S."/>
            <person name="Kenyon C."/>
            <person name="De Hoog G.S."/>
            <person name="Govender N.P."/>
            <person name="Botha A."/>
            <person name="Moreno L."/>
            <person name="De Vries M."/>
            <person name="Munoz J.F."/>
            <person name="Stielow J.B."/>
        </authorList>
    </citation>
    <scope>NUCLEOTIDE SEQUENCE [LARGE SCALE GENOMIC DNA]</scope>
    <source>
        <strain evidence="1 2">EI222</strain>
    </source>
</reference>
<gene>
    <name evidence="1" type="ORF">ACJ73_09386</name>
</gene>
<dbReference type="VEuPathDB" id="FungiDB:ACJ73_09386"/>
<evidence type="ECO:0000313" key="2">
    <source>
        <dbReference type="Proteomes" id="UP000242791"/>
    </source>
</evidence>
<keyword evidence="2" id="KW-1185">Reference proteome</keyword>
<evidence type="ECO:0000313" key="1">
    <source>
        <dbReference type="EMBL" id="OJD12254.1"/>
    </source>
</evidence>
<dbReference type="EMBL" id="LGTZ01002621">
    <property type="protein sequence ID" value="OJD12254.1"/>
    <property type="molecule type" value="Genomic_DNA"/>
</dbReference>
<proteinExistence type="predicted"/>